<evidence type="ECO:0000256" key="2">
    <source>
        <dbReference type="ARBA" id="ARBA00022723"/>
    </source>
</evidence>
<proteinExistence type="predicted"/>
<dbReference type="EMBL" id="CM007649">
    <property type="protein sequence ID" value="ONM31917.1"/>
    <property type="molecule type" value="Genomic_DNA"/>
</dbReference>
<dbReference type="GO" id="GO:0046872">
    <property type="term" value="F:metal ion binding"/>
    <property type="evidence" value="ECO:0007669"/>
    <property type="project" value="UniProtKB-KW"/>
</dbReference>
<protein>
    <submittedName>
        <fullName evidence="7">Putative manganese-transporting ATPase PDR2</fullName>
    </submittedName>
</protein>
<dbReference type="InterPro" id="IPR023299">
    <property type="entry name" value="ATPase_P-typ_cyto_dom_N"/>
</dbReference>
<evidence type="ECO:0000256" key="3">
    <source>
        <dbReference type="ARBA" id="ARBA00022741"/>
    </source>
</evidence>
<keyword evidence="3" id="KW-0547">Nucleotide-binding</keyword>
<dbReference type="GO" id="GO:0140358">
    <property type="term" value="F:P-type transmembrane transporter activity"/>
    <property type="evidence" value="ECO:0007669"/>
    <property type="project" value="InterPro"/>
</dbReference>
<evidence type="ECO:0000256" key="6">
    <source>
        <dbReference type="ARBA" id="ARBA00022967"/>
    </source>
</evidence>
<dbReference type="InParanoid" id="A0A1D6MSI3"/>
<dbReference type="PANTHER" id="PTHR45630:SF7">
    <property type="entry name" value="ENDOPLASMIC RETICULUM TRANSMEMBRANE HELIX TRANSLOCASE"/>
    <property type="match status" value="1"/>
</dbReference>
<dbReference type="InterPro" id="IPR006544">
    <property type="entry name" value="P-type_TPase_V"/>
</dbReference>
<dbReference type="Gene3D" id="3.40.1110.10">
    <property type="entry name" value="Calcium-transporting ATPase, cytoplasmic domain N"/>
    <property type="match status" value="1"/>
</dbReference>
<evidence type="ECO:0000256" key="4">
    <source>
        <dbReference type="ARBA" id="ARBA00022840"/>
    </source>
</evidence>
<dbReference type="PANTHER" id="PTHR45630">
    <property type="entry name" value="CATION-TRANSPORTING ATPASE-RELATED"/>
    <property type="match status" value="1"/>
</dbReference>
<keyword evidence="5" id="KW-0460">Magnesium</keyword>
<dbReference type="AlphaFoldDB" id="A0A1D6MSI3"/>
<dbReference type="SMR" id="A0A1D6MSI3"/>
<keyword evidence="4" id="KW-0067">ATP-binding</keyword>
<evidence type="ECO:0000313" key="7">
    <source>
        <dbReference type="EMBL" id="ONM31917.1"/>
    </source>
</evidence>
<gene>
    <name evidence="7" type="ORF">ZEAMMB73_Zm00001d040744</name>
</gene>
<dbReference type="GO" id="GO:0005524">
    <property type="term" value="F:ATP binding"/>
    <property type="evidence" value="ECO:0007669"/>
    <property type="project" value="UniProtKB-KW"/>
</dbReference>
<comment type="subcellular location">
    <subcellularLocation>
        <location evidence="1">Membrane</location>
        <topology evidence="1">Multi-pass membrane protein</topology>
    </subcellularLocation>
</comment>
<dbReference type="SUPFAM" id="SSF81660">
    <property type="entry name" value="Metal cation-transporting ATPase, ATP-binding domain N"/>
    <property type="match status" value="1"/>
</dbReference>
<dbReference type="ExpressionAtlas" id="A0A1D6MSI3">
    <property type="expression patterns" value="baseline and differential"/>
</dbReference>
<evidence type="ECO:0000256" key="1">
    <source>
        <dbReference type="ARBA" id="ARBA00004141"/>
    </source>
</evidence>
<accession>A0A1D6MSI3</accession>
<reference evidence="7" key="1">
    <citation type="submission" date="2015-12" db="EMBL/GenBank/DDBJ databases">
        <title>Update maize B73 reference genome by single molecule sequencing technologies.</title>
        <authorList>
            <consortium name="Maize Genome Sequencing Project"/>
            <person name="Ware D."/>
        </authorList>
    </citation>
    <scope>NUCLEOTIDE SEQUENCE [LARGE SCALE GENOMIC DNA]</scope>
    <source>
        <tissue evidence="7">Seedling</tissue>
    </source>
</reference>
<organism evidence="7">
    <name type="scientific">Zea mays</name>
    <name type="common">Maize</name>
    <dbReference type="NCBI Taxonomy" id="4577"/>
    <lineage>
        <taxon>Eukaryota</taxon>
        <taxon>Viridiplantae</taxon>
        <taxon>Streptophyta</taxon>
        <taxon>Embryophyta</taxon>
        <taxon>Tracheophyta</taxon>
        <taxon>Spermatophyta</taxon>
        <taxon>Magnoliopsida</taxon>
        <taxon>Liliopsida</taxon>
        <taxon>Poales</taxon>
        <taxon>Poaceae</taxon>
        <taxon>PACMAD clade</taxon>
        <taxon>Panicoideae</taxon>
        <taxon>Andropogonodae</taxon>
        <taxon>Andropogoneae</taxon>
        <taxon>Tripsacinae</taxon>
        <taxon>Zea</taxon>
    </lineage>
</organism>
<sequence length="128" mass="14479">MVDICCFDKIGTLTSDDMVGDPLEKAAIKGLDWIYTSDEKAMSKKPGGQPVQIVHRYHFASHLKRMSIIVCIQQKFYAFIKGAPETIQEKLVDLPAAYVETYKKYTRQGSRVLALAYKLLPEMPVSFC</sequence>
<keyword evidence="2" id="KW-0479">Metal-binding</keyword>
<keyword evidence="6" id="KW-1278">Translocase</keyword>
<dbReference type="STRING" id="4577.A0A1D6MSI3"/>
<dbReference type="GO" id="GO:0016020">
    <property type="term" value="C:membrane"/>
    <property type="evidence" value="ECO:0007669"/>
    <property type="project" value="UniProtKB-SubCell"/>
</dbReference>
<name>A0A1D6MSI3_MAIZE</name>
<evidence type="ECO:0000256" key="5">
    <source>
        <dbReference type="ARBA" id="ARBA00022842"/>
    </source>
</evidence>